<dbReference type="InterPro" id="IPR041657">
    <property type="entry name" value="HTH_17"/>
</dbReference>
<keyword evidence="3" id="KW-1185">Reference proteome</keyword>
<dbReference type="InterPro" id="IPR009061">
    <property type="entry name" value="DNA-bd_dom_put_sf"/>
</dbReference>
<dbReference type="InterPro" id="IPR000551">
    <property type="entry name" value="MerR-type_HTH_dom"/>
</dbReference>
<dbReference type="Proteomes" id="UP001589610">
    <property type="component" value="Unassembled WGS sequence"/>
</dbReference>
<organism evidence="2 3">
    <name type="scientific">Streptosporangium vulgare</name>
    <dbReference type="NCBI Taxonomy" id="46190"/>
    <lineage>
        <taxon>Bacteria</taxon>
        <taxon>Bacillati</taxon>
        <taxon>Actinomycetota</taxon>
        <taxon>Actinomycetes</taxon>
        <taxon>Streptosporangiales</taxon>
        <taxon>Streptosporangiaceae</taxon>
        <taxon>Streptosporangium</taxon>
    </lineage>
</organism>
<gene>
    <name evidence="2" type="ORF">ACFFRH_38015</name>
</gene>
<feature type="domain" description="HTH merR-type" evidence="1">
    <location>
        <begin position="19"/>
        <end position="68"/>
    </location>
</feature>
<sequence length="137" mass="15190">MGAVTLLPPEVAWPQGTTHLSSGGVAALLRVSPRRVARWQTLGLITASEKTSGGHRRFTRDDVETFLRQATLVCSLRVRDIVSCLEWNHGKPVRVLHVATTHKGDVAVRWQDVSAHDPAVAVRTGHNRLVRRLHREA</sequence>
<dbReference type="Pfam" id="PF12728">
    <property type="entry name" value="HTH_17"/>
    <property type="match status" value="1"/>
</dbReference>
<dbReference type="PROSITE" id="PS50937">
    <property type="entry name" value="HTH_MERR_2"/>
    <property type="match status" value="1"/>
</dbReference>
<protein>
    <submittedName>
        <fullName evidence="2">Helix-turn-helix domain-containing protein</fullName>
    </submittedName>
</protein>
<evidence type="ECO:0000259" key="1">
    <source>
        <dbReference type="PROSITE" id="PS50937"/>
    </source>
</evidence>
<reference evidence="2 3" key="1">
    <citation type="submission" date="2024-09" db="EMBL/GenBank/DDBJ databases">
        <authorList>
            <person name="Sun Q."/>
            <person name="Mori K."/>
        </authorList>
    </citation>
    <scope>NUCLEOTIDE SEQUENCE [LARGE SCALE GENOMIC DNA]</scope>
    <source>
        <strain evidence="2 3">JCM 3028</strain>
    </source>
</reference>
<name>A0ABV5TQM1_9ACTN</name>
<dbReference type="RefSeq" id="WP_344747770.1">
    <property type="nucleotide sequence ID" value="NZ_BAAAWW010000136.1"/>
</dbReference>
<comment type="caution">
    <text evidence="2">The sequence shown here is derived from an EMBL/GenBank/DDBJ whole genome shotgun (WGS) entry which is preliminary data.</text>
</comment>
<dbReference type="Gene3D" id="1.10.1660.10">
    <property type="match status" value="1"/>
</dbReference>
<proteinExistence type="predicted"/>
<dbReference type="EMBL" id="JBHMBS010000031">
    <property type="protein sequence ID" value="MFB9681309.1"/>
    <property type="molecule type" value="Genomic_DNA"/>
</dbReference>
<dbReference type="SMART" id="SM00422">
    <property type="entry name" value="HTH_MERR"/>
    <property type="match status" value="1"/>
</dbReference>
<evidence type="ECO:0000313" key="3">
    <source>
        <dbReference type="Proteomes" id="UP001589610"/>
    </source>
</evidence>
<accession>A0ABV5TQM1</accession>
<dbReference type="SUPFAM" id="SSF46955">
    <property type="entry name" value="Putative DNA-binding domain"/>
    <property type="match status" value="1"/>
</dbReference>
<evidence type="ECO:0000313" key="2">
    <source>
        <dbReference type="EMBL" id="MFB9681309.1"/>
    </source>
</evidence>